<organism evidence="1 2">
    <name type="scientific">Methylocella tundrae</name>
    <dbReference type="NCBI Taxonomy" id="227605"/>
    <lineage>
        <taxon>Bacteria</taxon>
        <taxon>Pseudomonadati</taxon>
        <taxon>Pseudomonadota</taxon>
        <taxon>Alphaproteobacteria</taxon>
        <taxon>Hyphomicrobiales</taxon>
        <taxon>Beijerinckiaceae</taxon>
        <taxon>Methylocella</taxon>
    </lineage>
</organism>
<evidence type="ECO:0008006" key="3">
    <source>
        <dbReference type="Google" id="ProtNLM"/>
    </source>
</evidence>
<comment type="caution">
    <text evidence="1">The sequence shown here is derived from an EMBL/GenBank/DDBJ whole genome shotgun (WGS) entry which is preliminary data.</text>
</comment>
<keyword evidence="2" id="KW-1185">Reference proteome</keyword>
<dbReference type="Gene3D" id="3.40.50.300">
    <property type="entry name" value="P-loop containing nucleotide triphosphate hydrolases"/>
    <property type="match status" value="1"/>
</dbReference>
<dbReference type="SUPFAM" id="SSF52540">
    <property type="entry name" value="P-loop containing nucleoside triphosphate hydrolases"/>
    <property type="match status" value="1"/>
</dbReference>
<name>A0A8B6M368_METTU</name>
<evidence type="ECO:0000313" key="1">
    <source>
        <dbReference type="EMBL" id="VTZ49491.1"/>
    </source>
</evidence>
<dbReference type="PANTHER" id="PTHR30050">
    <property type="entry name" value="CHROMOSOMAL REPLICATION INITIATOR PROTEIN DNAA"/>
    <property type="match status" value="1"/>
</dbReference>
<sequence length="244" mass="26359">MTAEEKVPLRSRQLTLELPLAPGFGPEDFFVSGSNESAYAMVERWPAWPDHVLIIKGPRGSGKSHLGAIWAANAGARILPAASLGNAEIEALASSGPLLLEDLEALGSAQTQLFHLINLIRESGAALVLTAERPPDAWGLGIADLLSRLRLAPCVEIGAPDDALMRAVLVKLLIDRQLVVDIRVVDYAALHLERSLDAARIFIEALDREALARKSRITRQMAADVLRALLKADADDLTAIDEKE</sequence>
<dbReference type="GO" id="GO:0003688">
    <property type="term" value="F:DNA replication origin binding"/>
    <property type="evidence" value="ECO:0007669"/>
    <property type="project" value="TreeGrafter"/>
</dbReference>
<dbReference type="EMBL" id="CABFMQ020000073">
    <property type="protein sequence ID" value="VTZ49491.1"/>
    <property type="molecule type" value="Genomic_DNA"/>
</dbReference>
<reference evidence="1 2" key="1">
    <citation type="submission" date="2019-05" db="EMBL/GenBank/DDBJ databases">
        <authorList>
            <person name="Farhan Ul Haque M."/>
        </authorList>
    </citation>
    <scope>NUCLEOTIDE SEQUENCE [LARGE SCALE GENOMIC DNA]</scope>
    <source>
        <strain evidence="1">2</strain>
    </source>
</reference>
<protein>
    <recommendedName>
        <fullName evidence="3">Chromosomal replication initiator protein DnaA domain-containing protein</fullName>
    </recommendedName>
</protein>
<dbReference type="GO" id="GO:0005886">
    <property type="term" value="C:plasma membrane"/>
    <property type="evidence" value="ECO:0007669"/>
    <property type="project" value="TreeGrafter"/>
</dbReference>
<gene>
    <name evidence="1" type="ORF">MPC4_170022</name>
</gene>
<dbReference type="Gene3D" id="1.10.8.60">
    <property type="match status" value="1"/>
</dbReference>
<dbReference type="GO" id="GO:0006270">
    <property type="term" value="P:DNA replication initiation"/>
    <property type="evidence" value="ECO:0007669"/>
    <property type="project" value="TreeGrafter"/>
</dbReference>
<dbReference type="RefSeq" id="WP_174511818.1">
    <property type="nucleotide sequence ID" value="NZ_CABFMQ020000073.1"/>
</dbReference>
<evidence type="ECO:0000313" key="2">
    <source>
        <dbReference type="Proteomes" id="UP000485880"/>
    </source>
</evidence>
<dbReference type="Proteomes" id="UP000485880">
    <property type="component" value="Unassembled WGS sequence"/>
</dbReference>
<dbReference type="AlphaFoldDB" id="A0A8B6M368"/>
<accession>A0A8B6M368</accession>
<dbReference type="PANTHER" id="PTHR30050:SF5">
    <property type="entry name" value="DNAA REGULATORY INACTIVATOR HDA"/>
    <property type="match status" value="1"/>
</dbReference>
<dbReference type="InterPro" id="IPR027417">
    <property type="entry name" value="P-loop_NTPase"/>
</dbReference>
<proteinExistence type="predicted"/>